<keyword evidence="11" id="KW-1185">Reference proteome</keyword>
<dbReference type="PANTHER" id="PTHR45713:SF20">
    <property type="entry name" value="FUCOLECTIN TACHYLECTIN-4 PENTRAXIN-1 DOMAIN-CONTAINING PROTEIN"/>
    <property type="match status" value="1"/>
</dbReference>
<dbReference type="PANTHER" id="PTHR45713">
    <property type="entry name" value="FTP DOMAIN-CONTAINING PROTEIN"/>
    <property type="match status" value="1"/>
</dbReference>
<keyword evidence="5" id="KW-0430">Lectin</keyword>
<evidence type="ECO:0000256" key="1">
    <source>
        <dbReference type="ARBA" id="ARBA00002219"/>
    </source>
</evidence>
<keyword evidence="6" id="KW-0106">Calcium</keyword>
<keyword evidence="4" id="KW-0479">Metal-binding</keyword>
<comment type="similarity">
    <text evidence="2">Belongs to the fucolectin family.</text>
</comment>
<comment type="caution">
    <text evidence="10">The sequence shown here is derived from an EMBL/GenBank/DDBJ whole genome shotgun (WGS) entry which is preliminary data.</text>
</comment>
<dbReference type="SMART" id="SM00607">
    <property type="entry name" value="FTP"/>
    <property type="match status" value="1"/>
</dbReference>
<dbReference type="InterPro" id="IPR006585">
    <property type="entry name" value="FTP1"/>
</dbReference>
<dbReference type="GO" id="GO:0042806">
    <property type="term" value="F:fucose binding"/>
    <property type="evidence" value="ECO:0007669"/>
    <property type="project" value="UniProtKB-ARBA"/>
</dbReference>
<keyword evidence="7" id="KW-1015">Disulfide bond</keyword>
<evidence type="ECO:0000256" key="6">
    <source>
        <dbReference type="ARBA" id="ARBA00022837"/>
    </source>
</evidence>
<evidence type="ECO:0000256" key="4">
    <source>
        <dbReference type="ARBA" id="ARBA00022723"/>
    </source>
</evidence>
<dbReference type="AlphaFoldDB" id="A0AAV7Q413"/>
<dbReference type="Proteomes" id="UP001066276">
    <property type="component" value="Chromosome 6"/>
</dbReference>
<organism evidence="10 11">
    <name type="scientific">Pleurodeles waltl</name>
    <name type="common">Iberian ribbed newt</name>
    <dbReference type="NCBI Taxonomy" id="8319"/>
    <lineage>
        <taxon>Eukaryota</taxon>
        <taxon>Metazoa</taxon>
        <taxon>Chordata</taxon>
        <taxon>Craniata</taxon>
        <taxon>Vertebrata</taxon>
        <taxon>Euteleostomi</taxon>
        <taxon>Amphibia</taxon>
        <taxon>Batrachia</taxon>
        <taxon>Caudata</taxon>
        <taxon>Salamandroidea</taxon>
        <taxon>Salamandridae</taxon>
        <taxon>Pleurodelinae</taxon>
        <taxon>Pleurodeles</taxon>
    </lineage>
</organism>
<evidence type="ECO:0000256" key="3">
    <source>
        <dbReference type="ARBA" id="ARBA00011233"/>
    </source>
</evidence>
<sequence length="284" mass="31252">MISLKPTETISFDCGGMAGRYVIISSATAYQSLYLCEVQVFAAPKPVTNVALRGVAVQSSDYTLWSLASVANDGILASNFNLHQCSCTIYQFPAWWRVDLLATYRIASVAVTNRGDAAPERIIGAEIRIGTSLENNGIVNPRCTTIVTLGTGVTQSFNCGGMSGRYVTVSIPGRLELVTLGEVQVFAFPPDDVNTSILLLVDQRLALKITAASLDPNLLETPEKKNQTFEQIRMEVGRHLSDWAIRSMKWREDPSQWWKGELTNQLVSPNPSSEETIPNYTQKD</sequence>
<dbReference type="Pfam" id="PF22633">
    <property type="entry name" value="F5_F8_type_C_2"/>
    <property type="match status" value="1"/>
</dbReference>
<gene>
    <name evidence="10" type="ORF">NDU88_000863</name>
</gene>
<dbReference type="GO" id="GO:0001868">
    <property type="term" value="P:regulation of complement activation, lectin pathway"/>
    <property type="evidence" value="ECO:0007669"/>
    <property type="project" value="UniProtKB-ARBA"/>
</dbReference>
<evidence type="ECO:0000313" key="10">
    <source>
        <dbReference type="EMBL" id="KAJ1134411.1"/>
    </source>
</evidence>
<comment type="subunit">
    <text evidence="3">Homotrimer.</text>
</comment>
<evidence type="ECO:0000259" key="9">
    <source>
        <dbReference type="SMART" id="SM00607"/>
    </source>
</evidence>
<dbReference type="GO" id="GO:0010185">
    <property type="term" value="P:regulation of cellular defense response"/>
    <property type="evidence" value="ECO:0007669"/>
    <property type="project" value="UniProtKB-ARBA"/>
</dbReference>
<proteinExistence type="inferred from homology"/>
<reference evidence="10" key="1">
    <citation type="journal article" date="2022" name="bioRxiv">
        <title>Sequencing and chromosome-scale assembly of the giantPleurodeles waltlgenome.</title>
        <authorList>
            <person name="Brown T."/>
            <person name="Elewa A."/>
            <person name="Iarovenko S."/>
            <person name="Subramanian E."/>
            <person name="Araus A.J."/>
            <person name="Petzold A."/>
            <person name="Susuki M."/>
            <person name="Suzuki K.-i.T."/>
            <person name="Hayashi T."/>
            <person name="Toyoda A."/>
            <person name="Oliveira C."/>
            <person name="Osipova E."/>
            <person name="Leigh N.D."/>
            <person name="Simon A."/>
            <person name="Yun M.H."/>
        </authorList>
    </citation>
    <scope>NUCLEOTIDE SEQUENCE</scope>
    <source>
        <strain evidence="10">20211129_DDA</strain>
        <tissue evidence="10">Liver</tissue>
    </source>
</reference>
<evidence type="ECO:0000256" key="7">
    <source>
        <dbReference type="ARBA" id="ARBA00023157"/>
    </source>
</evidence>
<dbReference type="InterPro" id="IPR051941">
    <property type="entry name" value="BG_Antigen-Binding_Lectin"/>
</dbReference>
<accession>A0AAV7Q413</accession>
<dbReference type="GO" id="GO:0046872">
    <property type="term" value="F:metal ion binding"/>
    <property type="evidence" value="ECO:0007669"/>
    <property type="project" value="UniProtKB-KW"/>
</dbReference>
<evidence type="ECO:0000313" key="11">
    <source>
        <dbReference type="Proteomes" id="UP001066276"/>
    </source>
</evidence>
<protein>
    <recommendedName>
        <fullName evidence="9">Fucolectin tachylectin-4 pentraxin-1 domain-containing protein</fullName>
    </recommendedName>
</protein>
<feature type="domain" description="Fucolectin tachylectin-4 pentraxin-1" evidence="9">
    <location>
        <begin position="47"/>
        <end position="191"/>
    </location>
</feature>
<dbReference type="Gene3D" id="2.60.120.260">
    <property type="entry name" value="Galactose-binding domain-like"/>
    <property type="match status" value="2"/>
</dbReference>
<evidence type="ECO:0000256" key="8">
    <source>
        <dbReference type="SAM" id="MobiDB-lite"/>
    </source>
</evidence>
<dbReference type="SUPFAM" id="SSF49785">
    <property type="entry name" value="Galactose-binding domain-like"/>
    <property type="match status" value="1"/>
</dbReference>
<feature type="region of interest" description="Disordered" evidence="8">
    <location>
        <begin position="263"/>
        <end position="284"/>
    </location>
</feature>
<name>A0AAV7Q413_PLEWA</name>
<dbReference type="InterPro" id="IPR008979">
    <property type="entry name" value="Galactose-bd-like_sf"/>
</dbReference>
<comment type="function">
    <text evidence="1">Acts as a defensive agent. Recognizes blood group fucosylated oligosaccharides including A, B, H and Lewis B-type antigens. Does not recognize Lewis A antigen and has low affinity for monovalent haptens.</text>
</comment>
<evidence type="ECO:0000256" key="5">
    <source>
        <dbReference type="ARBA" id="ARBA00022734"/>
    </source>
</evidence>
<dbReference type="EMBL" id="JANPWB010000010">
    <property type="protein sequence ID" value="KAJ1134411.1"/>
    <property type="molecule type" value="Genomic_DNA"/>
</dbReference>
<evidence type="ECO:0000256" key="2">
    <source>
        <dbReference type="ARBA" id="ARBA00010147"/>
    </source>
</evidence>